<organism evidence="2">
    <name type="scientific">viral metagenome</name>
    <dbReference type="NCBI Taxonomy" id="1070528"/>
    <lineage>
        <taxon>unclassified sequences</taxon>
        <taxon>metagenomes</taxon>
        <taxon>organismal metagenomes</taxon>
    </lineage>
</organism>
<keyword evidence="1" id="KW-1133">Transmembrane helix</keyword>
<evidence type="ECO:0000256" key="1">
    <source>
        <dbReference type="SAM" id="Phobius"/>
    </source>
</evidence>
<keyword evidence="1" id="KW-0812">Transmembrane</keyword>
<dbReference type="EMBL" id="MN740246">
    <property type="protein sequence ID" value="QHT95815.1"/>
    <property type="molecule type" value="Genomic_DNA"/>
</dbReference>
<protein>
    <submittedName>
        <fullName evidence="2">Uncharacterized protein</fullName>
    </submittedName>
</protein>
<proteinExistence type="predicted"/>
<accession>A0A6C0ITH8</accession>
<name>A0A6C0ITH8_9ZZZZ</name>
<dbReference type="AlphaFoldDB" id="A0A6C0ITH8"/>
<feature type="transmembrane region" description="Helical" evidence="1">
    <location>
        <begin position="21"/>
        <end position="39"/>
    </location>
</feature>
<keyword evidence="1" id="KW-0472">Membrane</keyword>
<sequence length="41" mass="5238">MILKYYLKLIVWLHLFKGGKMRKIILLILKIYFIKWIIYFY</sequence>
<evidence type="ECO:0000313" key="2">
    <source>
        <dbReference type="EMBL" id="QHT95815.1"/>
    </source>
</evidence>
<reference evidence="2" key="1">
    <citation type="journal article" date="2020" name="Nature">
        <title>Giant virus diversity and host interactions through global metagenomics.</title>
        <authorList>
            <person name="Schulz F."/>
            <person name="Roux S."/>
            <person name="Paez-Espino D."/>
            <person name="Jungbluth S."/>
            <person name="Walsh D.A."/>
            <person name="Denef V.J."/>
            <person name="McMahon K.D."/>
            <person name="Konstantinidis K.T."/>
            <person name="Eloe-Fadrosh E.A."/>
            <person name="Kyrpides N.C."/>
            <person name="Woyke T."/>
        </authorList>
    </citation>
    <scope>NUCLEOTIDE SEQUENCE</scope>
    <source>
        <strain evidence="2">GVMAG-M-3300024301-20</strain>
    </source>
</reference>